<evidence type="ECO:0000256" key="3">
    <source>
        <dbReference type="SAM" id="MobiDB-lite"/>
    </source>
</evidence>
<reference evidence="5" key="1">
    <citation type="submission" date="2023-07" db="EMBL/GenBank/DDBJ databases">
        <authorList>
            <person name="Stuckert A."/>
        </authorList>
    </citation>
    <scope>NUCLEOTIDE SEQUENCE</scope>
</reference>
<evidence type="ECO:0000256" key="1">
    <source>
        <dbReference type="ARBA" id="ARBA00001968"/>
    </source>
</evidence>
<accession>A0ABN9M105</accession>
<dbReference type="Pfam" id="PF18377">
    <property type="entry name" value="FERM_F2"/>
    <property type="match status" value="1"/>
</dbReference>
<dbReference type="EMBL" id="CAUEEQ010041233">
    <property type="protein sequence ID" value="CAJ0956124.1"/>
    <property type="molecule type" value="Genomic_DNA"/>
</dbReference>
<feature type="region of interest" description="Disordered" evidence="3">
    <location>
        <begin position="1"/>
        <end position="33"/>
    </location>
</feature>
<keyword evidence="2" id="KW-0479">Metal-binding</keyword>
<feature type="domain" description="FERM" evidence="4">
    <location>
        <begin position="1"/>
        <end position="323"/>
    </location>
</feature>
<evidence type="ECO:0000313" key="6">
    <source>
        <dbReference type="Proteomes" id="UP001176940"/>
    </source>
</evidence>
<gene>
    <name evidence="5" type="ORF">RIMI_LOCUS15373289</name>
</gene>
<dbReference type="InterPro" id="IPR027806">
    <property type="entry name" value="HARBI1_dom"/>
</dbReference>
<sequence>MDPAIPHAGQTRGEPSNGVSPDAASGPHPLPFPQRLHRRMLEAQWRDDFLNGWMTVPITHETQEECLGMAVLDMMRLASEKEESPIAIYNAHSYKTFLPKCIRAKIQDYHILTRKRIRYRFRSFIQQFSQCKATARDLKLKYLINLENLQSAFYSEQFEVKESCRDPSGGEIFATIVVTANEGIRFSRGRSRDKDPFDEQDLQTYCDFPDIIDVSIKQASKDDSSESRIVTIHKQDNKSLLNAPGEDELYFPHRHLISITGYAGAGSVTALRITVPPALINPALLFSTTLTLTCMEVEFTSLKEALSFVSLIDGYYRLTADAHHYLCKEVVPPRVLESIQSYCHGPVSFLSTGLSYARLHLEFLIGRATISGIVRTTCMEIWAKLHKLLMPEPKMDDWIKIACGFNDTCDFPHCIGALDGKHIRVRKPPNSGTQFYNYKQFFSVVLLVVVDSNYRFIVVDIGVYGRTGDSRVFNVSIMGRRLRETQFDLPPSRQLPGSNAEAVPYVLVGDEAFQLTRHVMRPYPRRNLDHRQRVFNLRLSRARGLVECVFGVLCAKWRILQSAIQLSEANVNEVIKACVVLHNFYEIS</sequence>
<evidence type="ECO:0000313" key="5">
    <source>
        <dbReference type="EMBL" id="CAJ0956124.1"/>
    </source>
</evidence>
<dbReference type="Pfam" id="PF17887">
    <property type="entry name" value="Jak1_Phl"/>
    <property type="match status" value="1"/>
</dbReference>
<dbReference type="PROSITE" id="PS50057">
    <property type="entry name" value="FERM_3"/>
    <property type="match status" value="1"/>
</dbReference>
<comment type="cofactor">
    <cofactor evidence="1">
        <name>a divalent metal cation</name>
        <dbReference type="ChEBI" id="CHEBI:60240"/>
    </cofactor>
</comment>
<dbReference type="InterPro" id="IPR011993">
    <property type="entry name" value="PH-like_dom_sf"/>
</dbReference>
<dbReference type="Proteomes" id="UP001176940">
    <property type="component" value="Unassembled WGS sequence"/>
</dbReference>
<dbReference type="PANTHER" id="PTHR45807:SF1">
    <property type="entry name" value="TYROSINE-PROTEIN KINASE JAK2"/>
    <property type="match status" value="1"/>
</dbReference>
<dbReference type="InterPro" id="IPR041046">
    <property type="entry name" value="FERM_F2"/>
</dbReference>
<comment type="caution">
    <text evidence="5">The sequence shown here is derived from an EMBL/GenBank/DDBJ whole genome shotgun (WGS) entry which is preliminary data.</text>
</comment>
<name>A0ABN9M105_9NEOB</name>
<dbReference type="CDD" id="cd14473">
    <property type="entry name" value="FERM_B-lobe"/>
    <property type="match status" value="1"/>
</dbReference>
<dbReference type="SUPFAM" id="SSF50729">
    <property type="entry name" value="PH domain-like"/>
    <property type="match status" value="2"/>
</dbReference>
<keyword evidence="6" id="KW-1185">Reference proteome</keyword>
<protein>
    <recommendedName>
        <fullName evidence="4">FERM domain-containing protein</fullName>
    </recommendedName>
</protein>
<evidence type="ECO:0000259" key="4">
    <source>
        <dbReference type="PROSITE" id="PS50057"/>
    </source>
</evidence>
<dbReference type="InterPro" id="IPR041381">
    <property type="entry name" value="JAK1-3/TYK2_PHL_dom"/>
</dbReference>
<organism evidence="5 6">
    <name type="scientific">Ranitomeya imitator</name>
    <name type="common">mimic poison frog</name>
    <dbReference type="NCBI Taxonomy" id="111125"/>
    <lineage>
        <taxon>Eukaryota</taxon>
        <taxon>Metazoa</taxon>
        <taxon>Chordata</taxon>
        <taxon>Craniata</taxon>
        <taxon>Vertebrata</taxon>
        <taxon>Euteleostomi</taxon>
        <taxon>Amphibia</taxon>
        <taxon>Batrachia</taxon>
        <taxon>Anura</taxon>
        <taxon>Neobatrachia</taxon>
        <taxon>Hyloidea</taxon>
        <taxon>Dendrobatidae</taxon>
        <taxon>Dendrobatinae</taxon>
        <taxon>Ranitomeya</taxon>
    </lineage>
</organism>
<proteinExistence type="predicted"/>
<dbReference type="InterPro" id="IPR019748">
    <property type="entry name" value="FERM_central"/>
</dbReference>
<evidence type="ECO:0000256" key="2">
    <source>
        <dbReference type="ARBA" id="ARBA00022723"/>
    </source>
</evidence>
<dbReference type="PANTHER" id="PTHR45807">
    <property type="entry name" value="TYROSINE-PROTEIN KINASE HOPSCOTCH"/>
    <property type="match status" value="1"/>
</dbReference>
<dbReference type="Gene3D" id="2.30.29.30">
    <property type="entry name" value="Pleckstrin-homology domain (PH domain)/Phosphotyrosine-binding domain (PTB)"/>
    <property type="match status" value="1"/>
</dbReference>
<dbReference type="InterPro" id="IPR000299">
    <property type="entry name" value="FERM_domain"/>
</dbReference>
<dbReference type="InterPro" id="IPR051286">
    <property type="entry name" value="JAK"/>
</dbReference>
<dbReference type="Pfam" id="PF13359">
    <property type="entry name" value="DDE_Tnp_4"/>
    <property type="match status" value="1"/>
</dbReference>